<reference evidence="4" key="1">
    <citation type="journal article" date="2019" name="Int. J. Syst. Evol. Microbiol.">
        <title>The Global Catalogue of Microorganisms (GCM) 10K type strain sequencing project: providing services to taxonomists for standard genome sequencing and annotation.</title>
        <authorList>
            <consortium name="The Broad Institute Genomics Platform"/>
            <consortium name="The Broad Institute Genome Sequencing Center for Infectious Disease"/>
            <person name="Wu L."/>
            <person name="Ma J."/>
        </authorList>
    </citation>
    <scope>NUCLEOTIDE SEQUENCE [LARGE SCALE GENOMIC DNA]</scope>
    <source>
        <strain evidence="4">CGMCC 1.12376</strain>
    </source>
</reference>
<accession>A0ABW4HPT6</accession>
<gene>
    <name evidence="3" type="primary">uppS</name>
    <name evidence="3" type="ORF">ACFSBH_05830</name>
</gene>
<comment type="function">
    <text evidence="2">Catalyzes the condensation of isopentenyl diphosphate (IPP) with allylic pyrophosphates generating different type of terpenoids.</text>
</comment>
<dbReference type="Gene3D" id="3.40.1180.10">
    <property type="entry name" value="Decaprenyl diphosphate synthase-like"/>
    <property type="match status" value="1"/>
</dbReference>
<feature type="binding site" evidence="2">
    <location>
        <position position="179"/>
    </location>
    <ligand>
        <name>substrate</name>
    </ligand>
</feature>
<feature type="binding site" evidence="2">
    <location>
        <position position="14"/>
    </location>
    <ligand>
        <name>Mg(2+)</name>
        <dbReference type="ChEBI" id="CHEBI:18420"/>
    </ligand>
</feature>
<feature type="binding site" evidence="2">
    <location>
        <begin position="185"/>
        <end position="187"/>
    </location>
    <ligand>
        <name>substrate</name>
    </ligand>
</feature>
<dbReference type="SUPFAM" id="SSF64005">
    <property type="entry name" value="Undecaprenyl diphosphate synthase"/>
    <property type="match status" value="1"/>
</dbReference>
<keyword evidence="4" id="KW-1185">Reference proteome</keyword>
<feature type="binding site" evidence="2">
    <location>
        <position position="198"/>
    </location>
    <ligand>
        <name>Mg(2+)</name>
        <dbReference type="ChEBI" id="CHEBI:18420"/>
    </ligand>
</feature>
<comment type="similarity">
    <text evidence="2">Belongs to the UPP synthase family.</text>
</comment>
<feature type="binding site" evidence="2">
    <location>
        <position position="31"/>
    </location>
    <ligand>
        <name>substrate</name>
    </ligand>
</feature>
<dbReference type="PANTHER" id="PTHR10291:SF0">
    <property type="entry name" value="DEHYDRODOLICHYL DIPHOSPHATE SYNTHASE 2"/>
    <property type="match status" value="1"/>
</dbReference>
<dbReference type="EC" id="2.5.1.-" evidence="2"/>
<proteinExistence type="inferred from homology"/>
<comment type="subunit">
    <text evidence="2">Homodimer.</text>
</comment>
<dbReference type="GO" id="GO:0016740">
    <property type="term" value="F:transferase activity"/>
    <property type="evidence" value="ECO:0007669"/>
    <property type="project" value="UniProtKB-KW"/>
</dbReference>
<name>A0ABW4HPT6_9BACI</name>
<comment type="cofactor">
    <cofactor evidence="2">
        <name>Mg(2+)</name>
        <dbReference type="ChEBI" id="CHEBI:18420"/>
    </cofactor>
    <text evidence="2">Binds 2 magnesium ions per subunit.</text>
</comment>
<feature type="binding site" evidence="2">
    <location>
        <position position="19"/>
    </location>
    <ligand>
        <name>substrate</name>
    </ligand>
</feature>
<comment type="caution">
    <text evidence="3">The sequence shown here is derived from an EMBL/GenBank/DDBJ whole genome shotgun (WGS) entry which is preliminary data.</text>
</comment>
<evidence type="ECO:0000256" key="1">
    <source>
        <dbReference type="ARBA" id="ARBA00022679"/>
    </source>
</evidence>
<dbReference type="PROSITE" id="PS01066">
    <property type="entry name" value="UPP_SYNTHASE"/>
    <property type="match status" value="1"/>
</dbReference>
<feature type="binding site" evidence="2">
    <location>
        <begin position="15"/>
        <end position="18"/>
    </location>
    <ligand>
        <name>substrate</name>
    </ligand>
</feature>
<sequence length="238" mass="27277">MTVNIPRHVGIIMDGNGRWGKSRGLTRSEGHYAGVQAMEKVIDASIEVGIQALTLYAFSSENWSRSKEEVNYLMRLPIRFFKQKLPDFMRRNVRILVSGDMDGLPKATKKVLAQSMEKTKNNSGLIVNFAFNYGGRGEIVQAARRMIQELQESGQGLNEDALQKYLYTSELPQLDLVIRTGGEQRLSNFLLWQCADAELYFTDVYFPDFDEKHLKEAVYDFQERTSEYSFAEIYSKAK</sequence>
<dbReference type="HAMAP" id="MF_01139">
    <property type="entry name" value="ISPT"/>
    <property type="match status" value="1"/>
</dbReference>
<protein>
    <recommendedName>
        <fullName evidence="2">Isoprenyl transferase</fullName>
        <ecNumber evidence="2">2.5.1.-</ecNumber>
    </recommendedName>
</protein>
<organism evidence="3 4">
    <name type="scientific">Oceanobacillus luteolus</name>
    <dbReference type="NCBI Taxonomy" id="1274358"/>
    <lineage>
        <taxon>Bacteria</taxon>
        <taxon>Bacillati</taxon>
        <taxon>Bacillota</taxon>
        <taxon>Bacilli</taxon>
        <taxon>Bacillales</taxon>
        <taxon>Bacillaceae</taxon>
        <taxon>Oceanobacillus</taxon>
    </lineage>
</organism>
<dbReference type="InterPro" id="IPR018520">
    <property type="entry name" value="UPP_synth-like_CS"/>
</dbReference>
<feature type="binding site" evidence="2">
    <location>
        <position position="65"/>
    </location>
    <ligand>
        <name>substrate</name>
    </ligand>
</feature>
<feature type="binding site" evidence="2">
    <location>
        <position position="63"/>
    </location>
    <ligand>
        <name>substrate</name>
    </ligand>
</feature>
<dbReference type="InterPro" id="IPR036424">
    <property type="entry name" value="UPP_synth-like_sf"/>
</dbReference>
<dbReference type="Pfam" id="PF01255">
    <property type="entry name" value="Prenyltransf"/>
    <property type="match status" value="1"/>
</dbReference>
<keyword evidence="2" id="KW-0479">Metal-binding</keyword>
<dbReference type="PANTHER" id="PTHR10291">
    <property type="entry name" value="DEHYDRODOLICHYL DIPHOSPHATE SYNTHASE FAMILY MEMBER"/>
    <property type="match status" value="1"/>
</dbReference>
<evidence type="ECO:0000256" key="2">
    <source>
        <dbReference type="HAMAP-Rule" id="MF_01139"/>
    </source>
</evidence>
<dbReference type="Proteomes" id="UP001597221">
    <property type="component" value="Unassembled WGS sequence"/>
</dbReference>
<feature type="active site" evidence="2">
    <location>
        <position position="14"/>
    </location>
</feature>
<dbReference type="EMBL" id="JBHUDE010000028">
    <property type="protein sequence ID" value="MFD1607167.1"/>
    <property type="molecule type" value="Genomic_DNA"/>
</dbReference>
<keyword evidence="1 2" id="KW-0808">Transferase</keyword>
<dbReference type="InterPro" id="IPR001441">
    <property type="entry name" value="UPP_synth-like"/>
</dbReference>
<evidence type="ECO:0000313" key="4">
    <source>
        <dbReference type="Proteomes" id="UP001597221"/>
    </source>
</evidence>
<dbReference type="CDD" id="cd00475">
    <property type="entry name" value="Cis_IPPS"/>
    <property type="match status" value="1"/>
</dbReference>
<feature type="active site" description="Proton acceptor" evidence="2">
    <location>
        <position position="62"/>
    </location>
</feature>
<evidence type="ECO:0000313" key="3">
    <source>
        <dbReference type="EMBL" id="MFD1607167.1"/>
    </source>
</evidence>
<dbReference type="RefSeq" id="WP_251513445.1">
    <property type="nucleotide sequence ID" value="NZ_JAMBON010000011.1"/>
</dbReference>
<dbReference type="NCBIfam" id="TIGR00055">
    <property type="entry name" value="uppS"/>
    <property type="match status" value="1"/>
</dbReference>
<keyword evidence="2" id="KW-0460">Magnesium</keyword>
<feature type="binding site" evidence="2">
    <location>
        <position position="27"/>
    </location>
    <ligand>
        <name>substrate</name>
    </ligand>
</feature>
<feature type="binding site" evidence="2">
    <location>
        <begin position="59"/>
        <end position="61"/>
    </location>
    <ligand>
        <name>substrate</name>
    </ligand>
</feature>